<dbReference type="Pfam" id="PF07676">
    <property type="entry name" value="PD40"/>
    <property type="match status" value="3"/>
</dbReference>
<dbReference type="InterPro" id="IPR011659">
    <property type="entry name" value="WD40"/>
</dbReference>
<evidence type="ECO:0000256" key="3">
    <source>
        <dbReference type="SAM" id="SignalP"/>
    </source>
</evidence>
<dbReference type="GO" id="GO:0006508">
    <property type="term" value="P:proteolysis"/>
    <property type="evidence" value="ECO:0007669"/>
    <property type="project" value="InterPro"/>
</dbReference>
<evidence type="ECO:0000313" key="5">
    <source>
        <dbReference type="EMBL" id="MCP3427930.1"/>
    </source>
</evidence>
<feature type="chain" id="PRO_5041279616" evidence="3">
    <location>
        <begin position="33"/>
        <end position="718"/>
    </location>
</feature>
<evidence type="ECO:0000313" key="6">
    <source>
        <dbReference type="Proteomes" id="UP001165413"/>
    </source>
</evidence>
<evidence type="ECO:0000259" key="4">
    <source>
        <dbReference type="Pfam" id="PF00326"/>
    </source>
</evidence>
<reference evidence="5" key="1">
    <citation type="submission" date="2022-07" db="EMBL/GenBank/DDBJ databases">
        <title>Characterization of the Novel Bacterium Alteromonas immobilis LMIT006 and Alteromonas gregis LMIT007.</title>
        <authorList>
            <person name="Lin X."/>
        </authorList>
    </citation>
    <scope>NUCLEOTIDE SEQUENCE</scope>
    <source>
        <strain evidence="5">LMIT007</strain>
    </source>
</reference>
<proteinExistence type="predicted"/>
<dbReference type="InterPro" id="IPR001375">
    <property type="entry name" value="Peptidase_S9_cat"/>
</dbReference>
<feature type="signal peptide" evidence="3">
    <location>
        <begin position="1"/>
        <end position="32"/>
    </location>
</feature>
<dbReference type="SUPFAM" id="SSF82171">
    <property type="entry name" value="DPP6 N-terminal domain-like"/>
    <property type="match status" value="1"/>
</dbReference>
<dbReference type="AlphaFoldDB" id="A0AA42BKP8"/>
<sequence>MQNRQSKRLMKTPFVGVVLGTVLGIVSSLSHANDANINQQNTPQNLAYSGVYPIADTLTYEDIFGLEYAANPIILSDDKTVLYERISLDIMSDSRRSNLWTVQIDGNKHLPFLSSQANHSSPVLSKDGQRLAYLSTHEGSTQIYVYDFANQTTTRVTDVAMRPSGLAFSPDGKTLAFSMFTPKSPKPLFSLGFKPKGAKWAEPATYIEDTLFQRDGAGMNKPGNMHLYVVPVIGGQARQVTQGDYDYSGTVAWLPDSEHVVVSANIRPDSQFDVFNSDLVRINTKTGTWLRLTDMTGPEANPVLSPDGQKIAFTGFIDNGKSNQIAHLYVMDIQDHSIAQNVRDLTPTLDRSVGDIRWAKDGAGLYFSYDDDGKKHVAHVGLDRRISSKTDALGGQSFGRPYTSGDFAVTAAGDVVFTLGNGVAPADLAVTDKQNIHVLTDLNSDVLAHKKLSAPQEMKVKSSVDGRELSAWIVTPPDFDPSKKYPLILEIHGGPHTAYGPEFSTEVQLFAAAGYVVVYGNPRGSTSQGTEFANLIDKNYPSQDYDDLMDMVDGVVAKGYIDQDNLFVTGGSGGGVLTAWIIGKTDKFKAAVVAKPVINWISMIGTSDIYTFMTKYWFTDLPWNDVDQYWNRSPLKLVGNVTTPTMVLTGELDVRTPMGESEQYYGALRLEGVESSLVRIQGAYHGIAAKPSNLARKVGYILAWFDRYNSQKQPKEKK</sequence>
<protein>
    <submittedName>
        <fullName evidence="5">S9 family peptidase</fullName>
    </submittedName>
</protein>
<dbReference type="PANTHER" id="PTHR42776:SF27">
    <property type="entry name" value="DIPEPTIDYL PEPTIDASE FAMILY MEMBER 6"/>
    <property type="match status" value="1"/>
</dbReference>
<organism evidence="5 6">
    <name type="scientific">Opacimonas viscosa</name>
    <dbReference type="NCBI Taxonomy" id="2961944"/>
    <lineage>
        <taxon>Bacteria</taxon>
        <taxon>Pseudomonadati</taxon>
        <taxon>Pseudomonadota</taxon>
        <taxon>Gammaproteobacteria</taxon>
        <taxon>Alteromonadales</taxon>
        <taxon>Alteromonadaceae</taxon>
        <taxon>Opacimonas</taxon>
    </lineage>
</organism>
<dbReference type="Proteomes" id="UP001165413">
    <property type="component" value="Unassembled WGS sequence"/>
</dbReference>
<dbReference type="Pfam" id="PF00326">
    <property type="entry name" value="Peptidase_S9"/>
    <property type="match status" value="1"/>
</dbReference>
<dbReference type="RefSeq" id="WP_254098774.1">
    <property type="nucleotide sequence ID" value="NZ_JANATA010000003.1"/>
</dbReference>
<keyword evidence="1" id="KW-0378">Hydrolase</keyword>
<dbReference type="EMBL" id="JANATA010000003">
    <property type="protein sequence ID" value="MCP3427930.1"/>
    <property type="molecule type" value="Genomic_DNA"/>
</dbReference>
<keyword evidence="3" id="KW-0732">Signal</keyword>
<comment type="caution">
    <text evidence="5">The sequence shown here is derived from an EMBL/GenBank/DDBJ whole genome shotgun (WGS) entry which is preliminary data.</text>
</comment>
<accession>A0AA42BKP8</accession>
<keyword evidence="2" id="KW-0720">Serine protease</keyword>
<dbReference type="Gene3D" id="2.120.10.30">
    <property type="entry name" value="TolB, C-terminal domain"/>
    <property type="match status" value="2"/>
</dbReference>
<keyword evidence="6" id="KW-1185">Reference proteome</keyword>
<feature type="domain" description="Peptidase S9 prolyl oligopeptidase catalytic" evidence="4">
    <location>
        <begin position="501"/>
        <end position="708"/>
    </location>
</feature>
<dbReference type="InterPro" id="IPR011042">
    <property type="entry name" value="6-blade_b-propeller_TolB-like"/>
</dbReference>
<name>A0AA42BKP8_9ALTE</name>
<dbReference type="GO" id="GO:0004252">
    <property type="term" value="F:serine-type endopeptidase activity"/>
    <property type="evidence" value="ECO:0007669"/>
    <property type="project" value="TreeGrafter"/>
</dbReference>
<dbReference type="InterPro" id="IPR029058">
    <property type="entry name" value="AB_hydrolase_fold"/>
</dbReference>
<evidence type="ECO:0000256" key="2">
    <source>
        <dbReference type="ARBA" id="ARBA00022825"/>
    </source>
</evidence>
<dbReference type="Gene3D" id="3.40.50.1820">
    <property type="entry name" value="alpha/beta hydrolase"/>
    <property type="match status" value="1"/>
</dbReference>
<dbReference type="PANTHER" id="PTHR42776">
    <property type="entry name" value="SERINE PEPTIDASE S9 FAMILY MEMBER"/>
    <property type="match status" value="1"/>
</dbReference>
<evidence type="ECO:0000256" key="1">
    <source>
        <dbReference type="ARBA" id="ARBA00022801"/>
    </source>
</evidence>
<keyword evidence="2" id="KW-0645">Protease</keyword>
<gene>
    <name evidence="5" type="ORF">NLF92_03100</name>
</gene>
<dbReference type="SUPFAM" id="SSF53474">
    <property type="entry name" value="alpha/beta-Hydrolases"/>
    <property type="match status" value="1"/>
</dbReference>